<sequence length="79" mass="8629">MPGPLLHVWRMLFASLTRSLLMSECNRDRTCNKGDSNNSSRSSRSSSSSSSSNSSNNNISNTDIKGNSTEVLNKDHPLV</sequence>
<feature type="chain" id="PRO_5043898737" description="Secreted protein" evidence="2">
    <location>
        <begin position="20"/>
        <end position="79"/>
    </location>
</feature>
<evidence type="ECO:0000256" key="1">
    <source>
        <dbReference type="SAM" id="MobiDB-lite"/>
    </source>
</evidence>
<protein>
    <recommendedName>
        <fullName evidence="5">Secreted protein</fullName>
    </recommendedName>
</protein>
<evidence type="ECO:0000256" key="2">
    <source>
        <dbReference type="SAM" id="SignalP"/>
    </source>
</evidence>
<reference evidence="3 4" key="1">
    <citation type="journal article" date="2021" name="Elife">
        <title>Chloroplast acquisition without the gene transfer in kleptoplastic sea slugs, Plakobranchus ocellatus.</title>
        <authorList>
            <person name="Maeda T."/>
            <person name="Takahashi S."/>
            <person name="Yoshida T."/>
            <person name="Shimamura S."/>
            <person name="Takaki Y."/>
            <person name="Nagai Y."/>
            <person name="Toyoda A."/>
            <person name="Suzuki Y."/>
            <person name="Arimoto A."/>
            <person name="Ishii H."/>
            <person name="Satoh N."/>
            <person name="Nishiyama T."/>
            <person name="Hasebe M."/>
            <person name="Maruyama T."/>
            <person name="Minagawa J."/>
            <person name="Obokata J."/>
            <person name="Shigenobu S."/>
        </authorList>
    </citation>
    <scope>NUCLEOTIDE SEQUENCE [LARGE SCALE GENOMIC DNA]</scope>
</reference>
<gene>
    <name evidence="3" type="ORF">ElyMa_004345400</name>
</gene>
<feature type="compositionally biased region" description="Polar residues" evidence="1">
    <location>
        <begin position="62"/>
        <end position="71"/>
    </location>
</feature>
<proteinExistence type="predicted"/>
<evidence type="ECO:0000313" key="4">
    <source>
        <dbReference type="Proteomes" id="UP000762676"/>
    </source>
</evidence>
<feature type="compositionally biased region" description="Low complexity" evidence="1">
    <location>
        <begin position="36"/>
        <end position="61"/>
    </location>
</feature>
<evidence type="ECO:0000313" key="3">
    <source>
        <dbReference type="EMBL" id="GFR92118.1"/>
    </source>
</evidence>
<feature type="region of interest" description="Disordered" evidence="1">
    <location>
        <begin position="28"/>
        <end position="79"/>
    </location>
</feature>
<feature type="signal peptide" evidence="2">
    <location>
        <begin position="1"/>
        <end position="19"/>
    </location>
</feature>
<dbReference type="Proteomes" id="UP000762676">
    <property type="component" value="Unassembled WGS sequence"/>
</dbReference>
<keyword evidence="4" id="KW-1185">Reference proteome</keyword>
<evidence type="ECO:0008006" key="5">
    <source>
        <dbReference type="Google" id="ProtNLM"/>
    </source>
</evidence>
<dbReference type="EMBL" id="BMAT01008763">
    <property type="protein sequence ID" value="GFR92118.1"/>
    <property type="molecule type" value="Genomic_DNA"/>
</dbReference>
<dbReference type="AlphaFoldDB" id="A0AAV4H4Y4"/>
<comment type="caution">
    <text evidence="3">The sequence shown here is derived from an EMBL/GenBank/DDBJ whole genome shotgun (WGS) entry which is preliminary data.</text>
</comment>
<keyword evidence="2" id="KW-0732">Signal</keyword>
<organism evidence="3 4">
    <name type="scientific">Elysia marginata</name>
    <dbReference type="NCBI Taxonomy" id="1093978"/>
    <lineage>
        <taxon>Eukaryota</taxon>
        <taxon>Metazoa</taxon>
        <taxon>Spiralia</taxon>
        <taxon>Lophotrochozoa</taxon>
        <taxon>Mollusca</taxon>
        <taxon>Gastropoda</taxon>
        <taxon>Heterobranchia</taxon>
        <taxon>Euthyneura</taxon>
        <taxon>Panpulmonata</taxon>
        <taxon>Sacoglossa</taxon>
        <taxon>Placobranchoidea</taxon>
        <taxon>Plakobranchidae</taxon>
        <taxon>Elysia</taxon>
    </lineage>
</organism>
<accession>A0AAV4H4Y4</accession>
<name>A0AAV4H4Y4_9GAST</name>